<evidence type="ECO:0000313" key="3">
    <source>
        <dbReference type="Proteomes" id="UP001603857"/>
    </source>
</evidence>
<organism evidence="2 3">
    <name type="scientific">Flemingia macrophylla</name>
    <dbReference type="NCBI Taxonomy" id="520843"/>
    <lineage>
        <taxon>Eukaryota</taxon>
        <taxon>Viridiplantae</taxon>
        <taxon>Streptophyta</taxon>
        <taxon>Embryophyta</taxon>
        <taxon>Tracheophyta</taxon>
        <taxon>Spermatophyta</taxon>
        <taxon>Magnoliopsida</taxon>
        <taxon>eudicotyledons</taxon>
        <taxon>Gunneridae</taxon>
        <taxon>Pentapetalae</taxon>
        <taxon>rosids</taxon>
        <taxon>fabids</taxon>
        <taxon>Fabales</taxon>
        <taxon>Fabaceae</taxon>
        <taxon>Papilionoideae</taxon>
        <taxon>50 kb inversion clade</taxon>
        <taxon>NPAAA clade</taxon>
        <taxon>indigoferoid/millettioid clade</taxon>
        <taxon>Phaseoleae</taxon>
        <taxon>Flemingia</taxon>
    </lineage>
</organism>
<feature type="region of interest" description="Disordered" evidence="1">
    <location>
        <begin position="1"/>
        <end position="22"/>
    </location>
</feature>
<reference evidence="2 3" key="1">
    <citation type="submission" date="2024-08" db="EMBL/GenBank/DDBJ databases">
        <title>Insights into the chromosomal genome structure of Flemingia macrophylla.</title>
        <authorList>
            <person name="Ding Y."/>
            <person name="Zhao Y."/>
            <person name="Bi W."/>
            <person name="Wu M."/>
            <person name="Zhao G."/>
            <person name="Gong Y."/>
            <person name="Li W."/>
            <person name="Zhang P."/>
        </authorList>
    </citation>
    <scope>NUCLEOTIDE SEQUENCE [LARGE SCALE GENOMIC DNA]</scope>
    <source>
        <strain evidence="2">DYQJB</strain>
        <tissue evidence="2">Leaf</tissue>
    </source>
</reference>
<feature type="compositionally biased region" description="Polar residues" evidence="1">
    <location>
        <begin position="1"/>
        <end position="12"/>
    </location>
</feature>
<accession>A0ABD1LQ86</accession>
<feature type="region of interest" description="Disordered" evidence="1">
    <location>
        <begin position="161"/>
        <end position="182"/>
    </location>
</feature>
<comment type="caution">
    <text evidence="2">The sequence shown here is derived from an EMBL/GenBank/DDBJ whole genome shotgun (WGS) entry which is preliminary data.</text>
</comment>
<name>A0ABD1LQ86_9FABA</name>
<proteinExistence type="predicted"/>
<dbReference type="Proteomes" id="UP001603857">
    <property type="component" value="Unassembled WGS sequence"/>
</dbReference>
<sequence length="182" mass="21015">MWQQQYPFSNSRRPSHSLHGAHPNIDIQKVSSGISLNVTASRELTEKQQSSNPFPYPDEEEIAFMRSLGWEESAGDDEGLTEDTKIVHLLCLLRSTSIKIREMWLEGAWPGRPPCYVTSYELYIGAHFWSFAIEELSMQSVLDLRHMVRLRVEYHEHPPLEVHGDSKVKEKRRPLKDANPDS</sequence>
<gene>
    <name evidence="2" type="ORF">Fmac_024745</name>
</gene>
<evidence type="ECO:0000256" key="1">
    <source>
        <dbReference type="SAM" id="MobiDB-lite"/>
    </source>
</evidence>
<dbReference type="EMBL" id="JBGMDY010000008">
    <property type="protein sequence ID" value="KAL2325687.1"/>
    <property type="molecule type" value="Genomic_DNA"/>
</dbReference>
<protein>
    <submittedName>
        <fullName evidence="2">Uncharacterized protein</fullName>
    </submittedName>
</protein>
<dbReference type="PANTHER" id="PTHR34112:SF13">
    <property type="entry name" value="OS04G0448200 PROTEIN"/>
    <property type="match status" value="1"/>
</dbReference>
<dbReference type="PANTHER" id="PTHR34112">
    <property type="entry name" value="C-JUN-AMINO-TERMINAL KINASE-INTERACTING PROTEIN"/>
    <property type="match status" value="1"/>
</dbReference>
<evidence type="ECO:0000313" key="2">
    <source>
        <dbReference type="EMBL" id="KAL2325687.1"/>
    </source>
</evidence>
<dbReference type="AlphaFoldDB" id="A0ABD1LQ86"/>
<keyword evidence="3" id="KW-1185">Reference proteome</keyword>